<reference evidence="2" key="1">
    <citation type="submission" date="2011-07" db="EMBL/GenBank/DDBJ databases">
        <title>Pineapple badnaviruses in Hawaii.</title>
        <authorList>
            <person name="Sether D.M."/>
            <person name="Melzer M.J."/>
            <person name="Borth W.B."/>
            <person name="Hu J.S."/>
        </authorList>
    </citation>
    <scope>NUCLEOTIDE SEQUENCE</scope>
    <source>
        <strain evidence="2">HI1</strain>
    </source>
</reference>
<protein>
    <submittedName>
        <fullName evidence="2">Uncharacterized protein</fullName>
    </submittedName>
</protein>
<dbReference type="EMBL" id="GQ398110">
    <property type="protein sequence ID" value="AEV42074.1"/>
    <property type="molecule type" value="Genomic_DNA"/>
</dbReference>
<keyword evidence="1" id="KW-0175">Coiled coil</keyword>
<proteinExistence type="predicted"/>
<evidence type="ECO:0000313" key="2">
    <source>
        <dbReference type="EMBL" id="AEV42074.1"/>
    </source>
</evidence>
<organism evidence="2">
    <name type="scientific">Pineapple bacilliform CO virus</name>
    <dbReference type="NCBI Taxonomy" id="2033633"/>
    <lineage>
        <taxon>Viruses</taxon>
        <taxon>Riboviria</taxon>
        <taxon>Pararnavirae</taxon>
        <taxon>Artverviricota</taxon>
        <taxon>Revtraviricetes</taxon>
        <taxon>Ortervirales</taxon>
        <taxon>Caulimoviridae</taxon>
        <taxon>Badnavirus</taxon>
        <taxon>Badnavirus alphananas</taxon>
    </lineage>
</organism>
<dbReference type="Pfam" id="PF07028">
    <property type="entry name" value="DUF1319"/>
    <property type="match status" value="1"/>
</dbReference>
<dbReference type="InterPro" id="IPR010746">
    <property type="entry name" value="CYMV_Orf1"/>
</dbReference>
<feature type="coiled-coil region" evidence="1">
    <location>
        <begin position="55"/>
        <end position="101"/>
    </location>
</feature>
<accession>G8Z331</accession>
<evidence type="ECO:0000256" key="1">
    <source>
        <dbReference type="SAM" id="Coils"/>
    </source>
</evidence>
<sequence length="171" mass="19919">MSPRYWEQKLESEYKRNSHSQEVLDLDYLLEKVSHGDLAHNLHVCYRSDLANKALVGQSQKREALQMRLKQQNERKLDSVLENLEKALKEQRAELADLKASSLDATSDEIRKLRQDWSKRRPLSKEDVEELVILISEQPKEIEKQSEALTEELTSKVTRLLILQLLGRQLG</sequence>
<name>G8Z331_9VIRU</name>